<dbReference type="Gene3D" id="1.10.357.50">
    <property type="match status" value="1"/>
</dbReference>
<protein>
    <recommendedName>
        <fullName evidence="7">C2 domain containing protein</fullName>
    </recommendedName>
</protein>
<feature type="compositionally biased region" description="Polar residues" evidence="1">
    <location>
        <begin position="17"/>
        <end position="28"/>
    </location>
</feature>
<evidence type="ECO:0000313" key="6">
    <source>
        <dbReference type="Proteomes" id="UP001161017"/>
    </source>
</evidence>
<evidence type="ECO:0000313" key="5">
    <source>
        <dbReference type="EMBL" id="MDI1490172.1"/>
    </source>
</evidence>
<dbReference type="PANTHER" id="PTHR47263">
    <property type="entry name" value="ADENYLATE CYCLASE ACTIVATION PROTEIN GIT1"/>
    <property type="match status" value="1"/>
</dbReference>
<sequence length="1378" mass="156841">MSTSSTQSKGINRRIDSIQSNGRPSRGNSYARKPLISPNDAYLYALRVAYLAYLLQPRSKRIQHVPAPPAPVQRSSISVNELVKDLSHVRDSKSTRFPHGFIQQLGKRLEGVVMGTEKKPEYADSAVKRSFAAFYNAFSEPSFKKRMEKDRKVEDLVLIFFSNATKELAKGKSPADDAWKSLVDRHLALFVRLVSLVLKDHDWARERPELSSRLVSLESRLLSNDQDLSSAPVRNGMNGGSTIEVLVPLTHEVKDMPLVQVVGRIFGLRNTMMQSDINKYKAVWTEKAALQDLKTYQTHLNMNSKRTLRVDDFDLDEAYDEWKKAEVQDVTHMMLAICQAYPELKNTSSGVAQFKPAQTSNANGQVPQYPDTLRRTDSKEASAYVVDQPVDMSDYSSGSATPDSQSIDSDELFTFIPLDTRGHYKLILSQALTTDLNENASLSSANGHGSQSNQLLSKSSLELLSEISLRWRLPHVSRMTLLLEAVRDKFVDQEISLEQLDAAFAHRKEPLPEKAKGAALAAYMLQDRDRWPLMDMALNQQVLSDLHMALLRDLFETMQHCYEQKPPSAGPLVIVLDEHIYGDPSFSETPEKMAEYRNQLHEGLTGKAYEIYREFLQREVPNDQHAWAFVHVIDLGKAVVNILHKIQKRYRNNPQIMGANPLTALVETILPLYAQDAKGIVERILILAKQRNEEVDVEDGFILYAELVEIRRIHSEVLPNVPFAFHIEGLLADFVWRWIRMTESSINDWVEQAIKQDHFAVRSEPGQIPNEDQRHSVSVIDIFSSFNQTIDRIVQLNWDDDLQYAQFMTALANIVGAGVARYCEIVEQRFSKEMDRSSPEQEAAKNKTTQEKWLTMAKDAWNNREKIEPFQFYPESFVKLNNIDFAAKQLDRLEKEVNVDACAEVIQKNLPPVTQRQRKINNYVFTIKIVEAEDLKACDVGGYSDPYVVLGDEYQKRLAKTRIIYRNLNPRWDETVDITTQGPLNVVATVWDWDAMGDHDCVGRASLKLDPSHFGDFLPREYWLDLDTQGRILLRVSMEGERDDIQFYFGKAFRTMKRTERDMTRKITDKLSAYISHSLSRRALRSLLSKGMNLANVSDKLSSVSSYFNRIKPAQSTQQPPSEAEVTNALKPLFAYFDDNFAIMNQTLTNPSMIMVMTRLWKEVLSTIESLLVPPLSDKPSHQRQLSQQEMDVVFKWLQYLFDFFHAVDEETGEANGVPLDVLRSPKYFEITSLNFFYFDSTESLIRTSERMASATAARQQTQRNRLSAPPSLSSPAFGGAAGLIGLPAATRRSKSIMLSRNLGTMKKAKEEKWKEAQADPSDDMILRILRMRPEAERYLKDRSRQKERLAAAAAAELIVKQSLLAGGGRMMGSLPRR</sequence>
<dbReference type="Pfam" id="PF06292">
    <property type="entry name" value="MUN"/>
    <property type="match status" value="1"/>
</dbReference>
<evidence type="ECO:0008006" key="7">
    <source>
        <dbReference type="Google" id="ProtNLM"/>
    </source>
</evidence>
<dbReference type="PROSITE" id="PS50004">
    <property type="entry name" value="C2"/>
    <property type="match status" value="1"/>
</dbReference>
<reference evidence="5" key="1">
    <citation type="journal article" date="2023" name="Genome Biol. Evol.">
        <title>First Whole Genome Sequence and Flow Cytometry Genome Size Data for the Lichen-Forming Fungus Ramalina farinacea (Ascomycota).</title>
        <authorList>
            <person name="Llewellyn T."/>
            <person name="Mian S."/>
            <person name="Hill R."/>
            <person name="Leitch I.J."/>
            <person name="Gaya E."/>
        </authorList>
    </citation>
    <scope>NUCLEOTIDE SEQUENCE</scope>
    <source>
        <strain evidence="5">LIQ254RAFAR</strain>
    </source>
</reference>
<name>A0AA43TZF3_9LECA</name>
<proteinExistence type="predicted"/>
<feature type="domain" description="MHD1" evidence="3">
    <location>
        <begin position="701"/>
        <end position="826"/>
    </location>
</feature>
<feature type="domain" description="C2" evidence="2">
    <location>
        <begin position="907"/>
        <end position="1022"/>
    </location>
</feature>
<dbReference type="InterPro" id="IPR014770">
    <property type="entry name" value="Munc13_1"/>
</dbReference>
<dbReference type="PROSITE" id="PS51259">
    <property type="entry name" value="MHD2"/>
    <property type="match status" value="1"/>
</dbReference>
<comment type="caution">
    <text evidence="5">The sequence shown here is derived from an EMBL/GenBank/DDBJ whole genome shotgun (WGS) entry which is preliminary data.</text>
</comment>
<dbReference type="Pfam" id="PF00168">
    <property type="entry name" value="C2"/>
    <property type="match status" value="1"/>
</dbReference>
<dbReference type="SMART" id="SM00239">
    <property type="entry name" value="C2"/>
    <property type="match status" value="1"/>
</dbReference>
<dbReference type="CDD" id="cd04043">
    <property type="entry name" value="C2_Munc13_fungal"/>
    <property type="match status" value="1"/>
</dbReference>
<feature type="domain" description="MHD2" evidence="4">
    <location>
        <begin position="1127"/>
        <end position="1249"/>
    </location>
</feature>
<dbReference type="Proteomes" id="UP001161017">
    <property type="component" value="Unassembled WGS sequence"/>
</dbReference>
<dbReference type="SUPFAM" id="SSF49562">
    <property type="entry name" value="C2 domain (Calcium/lipid-binding domain, CaLB)"/>
    <property type="match status" value="1"/>
</dbReference>
<dbReference type="InterPro" id="IPR014772">
    <property type="entry name" value="Munc13_dom-2"/>
</dbReference>
<dbReference type="InterPro" id="IPR000008">
    <property type="entry name" value="C2_dom"/>
</dbReference>
<dbReference type="Gene3D" id="2.60.40.150">
    <property type="entry name" value="C2 domain"/>
    <property type="match status" value="1"/>
</dbReference>
<evidence type="ECO:0000259" key="3">
    <source>
        <dbReference type="PROSITE" id="PS51258"/>
    </source>
</evidence>
<feature type="compositionally biased region" description="Polar residues" evidence="1">
    <location>
        <begin position="1"/>
        <end position="10"/>
    </location>
</feature>
<dbReference type="Gene3D" id="1.20.58.1100">
    <property type="match status" value="1"/>
</dbReference>
<keyword evidence="6" id="KW-1185">Reference proteome</keyword>
<evidence type="ECO:0000259" key="4">
    <source>
        <dbReference type="PROSITE" id="PS51259"/>
    </source>
</evidence>
<evidence type="ECO:0000256" key="1">
    <source>
        <dbReference type="SAM" id="MobiDB-lite"/>
    </source>
</evidence>
<feature type="region of interest" description="Disordered" evidence="1">
    <location>
        <begin position="1"/>
        <end position="32"/>
    </location>
</feature>
<dbReference type="InterPro" id="IPR010439">
    <property type="entry name" value="MUN_dom"/>
</dbReference>
<organism evidence="5 6">
    <name type="scientific">Ramalina farinacea</name>
    <dbReference type="NCBI Taxonomy" id="258253"/>
    <lineage>
        <taxon>Eukaryota</taxon>
        <taxon>Fungi</taxon>
        <taxon>Dikarya</taxon>
        <taxon>Ascomycota</taxon>
        <taxon>Pezizomycotina</taxon>
        <taxon>Lecanoromycetes</taxon>
        <taxon>OSLEUM clade</taxon>
        <taxon>Lecanoromycetidae</taxon>
        <taxon>Lecanorales</taxon>
        <taxon>Lecanorineae</taxon>
        <taxon>Ramalinaceae</taxon>
        <taxon>Ramalina</taxon>
    </lineage>
</organism>
<dbReference type="EMBL" id="JAPUFD010000011">
    <property type="protein sequence ID" value="MDI1490172.1"/>
    <property type="molecule type" value="Genomic_DNA"/>
</dbReference>
<dbReference type="InterPro" id="IPR052811">
    <property type="entry name" value="Glucose_resp_signaling"/>
</dbReference>
<accession>A0AA43TZF3</accession>
<gene>
    <name evidence="5" type="ORF">OHK93_001372</name>
</gene>
<evidence type="ECO:0000259" key="2">
    <source>
        <dbReference type="PROSITE" id="PS50004"/>
    </source>
</evidence>
<dbReference type="PANTHER" id="PTHR47263:SF1">
    <property type="entry name" value="C2 DOMAIN PROTEIN (AFU_ORTHOLOGUE AFUA_7G02350)"/>
    <property type="match status" value="1"/>
</dbReference>
<dbReference type="PROSITE" id="PS51258">
    <property type="entry name" value="MHD1"/>
    <property type="match status" value="1"/>
</dbReference>
<dbReference type="InterPro" id="IPR035892">
    <property type="entry name" value="C2_domain_sf"/>
</dbReference>